<dbReference type="Pfam" id="PF16640">
    <property type="entry name" value="Big_3_5"/>
    <property type="match status" value="1"/>
</dbReference>
<dbReference type="Proteomes" id="UP001596098">
    <property type="component" value="Unassembled WGS sequence"/>
</dbReference>
<reference evidence="4" key="1">
    <citation type="journal article" date="2019" name="Int. J. Syst. Evol. Microbiol.">
        <title>The Global Catalogue of Microorganisms (GCM) 10K type strain sequencing project: providing services to taxonomists for standard genome sequencing and annotation.</title>
        <authorList>
            <consortium name="The Broad Institute Genomics Platform"/>
            <consortium name="The Broad Institute Genome Sequencing Center for Infectious Disease"/>
            <person name="Wu L."/>
            <person name="Ma J."/>
        </authorList>
    </citation>
    <scope>NUCLEOTIDE SEQUENCE [LARGE SCALE GENOMIC DNA]</scope>
    <source>
        <strain evidence="4">DFY28</strain>
    </source>
</reference>
<protein>
    <submittedName>
        <fullName evidence="3">Ig-like domain-containing protein</fullName>
    </submittedName>
</protein>
<dbReference type="Gene3D" id="2.60.40.10">
    <property type="entry name" value="Immunoglobulins"/>
    <property type="match status" value="2"/>
</dbReference>
<name>A0ABW1R1R5_9ACTN</name>
<comment type="caution">
    <text evidence="3">The sequence shown here is derived from an EMBL/GenBank/DDBJ whole genome shotgun (WGS) entry which is preliminary data.</text>
</comment>
<dbReference type="InterPro" id="IPR032109">
    <property type="entry name" value="Big_3_5"/>
</dbReference>
<keyword evidence="4" id="KW-1185">Reference proteome</keyword>
<dbReference type="InterPro" id="IPR013783">
    <property type="entry name" value="Ig-like_fold"/>
</dbReference>
<evidence type="ECO:0000256" key="1">
    <source>
        <dbReference type="SAM" id="SignalP"/>
    </source>
</evidence>
<organism evidence="3 4">
    <name type="scientific">Nocardioides yefusunii</name>
    <dbReference type="NCBI Taxonomy" id="2500546"/>
    <lineage>
        <taxon>Bacteria</taxon>
        <taxon>Bacillati</taxon>
        <taxon>Actinomycetota</taxon>
        <taxon>Actinomycetes</taxon>
        <taxon>Propionibacteriales</taxon>
        <taxon>Nocardioidaceae</taxon>
        <taxon>Nocardioides</taxon>
    </lineage>
</organism>
<feature type="chain" id="PRO_5046125111" evidence="1">
    <location>
        <begin position="31"/>
        <end position="410"/>
    </location>
</feature>
<sequence length="410" mass="41202">MKTYTRRTGAVVAGTALAVSAALGGLTATAAESWFSGDVTSVADPHRTQTALTLLDAAGAPVTSGSTSAPIAALAAAGAAVGTGATHAQLFAHLPRSGSAAGAWPGVQVSGTDRFTGTGAVTAPSTAAGKPYVRITSDAYTVADLVAALPNVETGASFAGVYELRLRTSSSTGGLSDDYAAAWIKVDGNRWSSTTAPIPGDSSTPVVTPTAVATTARATWPRLTYGQAGTVTVTVTGQGANRPTGDVTLSTGKTVLGKARLASTGTAKITVAAGAVQPGKQRLTLTYAGVKDRWRSSTVAGEVTVAKGKVSAPSAKVTTRATVKKKGKVTVTVATAKGLATPSGKVTLTLTKGKKKVKVTKALSKGKAVVTLPKLAKGTWKTKITYAGDSRYVARTTAASKATRVRVTAK</sequence>
<evidence type="ECO:0000259" key="2">
    <source>
        <dbReference type="Pfam" id="PF16640"/>
    </source>
</evidence>
<feature type="domain" description="Bacterial Ig-like" evidence="2">
    <location>
        <begin position="223"/>
        <end position="305"/>
    </location>
</feature>
<dbReference type="RefSeq" id="WP_128220933.1">
    <property type="nucleotide sequence ID" value="NZ_CP034929.1"/>
</dbReference>
<accession>A0ABW1R1R5</accession>
<evidence type="ECO:0000313" key="4">
    <source>
        <dbReference type="Proteomes" id="UP001596098"/>
    </source>
</evidence>
<feature type="signal peptide" evidence="1">
    <location>
        <begin position="1"/>
        <end position="30"/>
    </location>
</feature>
<gene>
    <name evidence="3" type="ORF">ACFPWU_13405</name>
</gene>
<evidence type="ECO:0000313" key="3">
    <source>
        <dbReference type="EMBL" id="MFC6154659.1"/>
    </source>
</evidence>
<dbReference type="EMBL" id="JBHSQI010000008">
    <property type="protein sequence ID" value="MFC6154659.1"/>
    <property type="molecule type" value="Genomic_DNA"/>
</dbReference>
<proteinExistence type="predicted"/>
<keyword evidence="1" id="KW-0732">Signal</keyword>